<protein>
    <recommendedName>
        <fullName evidence="4">Inosine/uridine-preferring nucleoside hydrolase domain-containing protein</fullName>
    </recommendedName>
</protein>
<evidence type="ECO:0000313" key="2">
    <source>
        <dbReference type="EnsemblProtists" id="EOD24107"/>
    </source>
</evidence>
<evidence type="ECO:0008006" key="4">
    <source>
        <dbReference type="Google" id="ProtNLM"/>
    </source>
</evidence>
<dbReference type="SUPFAM" id="SSF53590">
    <property type="entry name" value="Nucleoside hydrolase"/>
    <property type="match status" value="1"/>
</dbReference>
<dbReference type="EnsemblProtists" id="EOD24107">
    <property type="protein sequence ID" value="EOD24107"/>
    <property type="gene ID" value="EMIHUDRAFT_354643"/>
</dbReference>
<accession>A0A0D3JKS2</accession>
<keyword evidence="3" id="KW-1185">Reference proteome</keyword>
<dbReference type="Gene3D" id="3.90.245.10">
    <property type="entry name" value="Ribonucleoside hydrolase-like"/>
    <property type="match status" value="1"/>
</dbReference>
<name>A0A0D3JKS2_EMIH1</name>
<dbReference type="InterPro" id="IPR036452">
    <property type="entry name" value="Ribo_hydro-like"/>
</dbReference>
<dbReference type="GeneID" id="17269629"/>
<dbReference type="AlphaFoldDB" id="A0A0D3JKS2"/>
<evidence type="ECO:0000313" key="3">
    <source>
        <dbReference type="Proteomes" id="UP000013827"/>
    </source>
</evidence>
<feature type="chain" id="PRO_5044231692" description="Inosine/uridine-preferring nucleoside hydrolase domain-containing protein" evidence="1">
    <location>
        <begin position="18"/>
        <end position="503"/>
    </location>
</feature>
<dbReference type="KEGG" id="ehx:EMIHUDRAFT_354643"/>
<organism evidence="2 3">
    <name type="scientific">Emiliania huxleyi (strain CCMP1516)</name>
    <dbReference type="NCBI Taxonomy" id="280463"/>
    <lineage>
        <taxon>Eukaryota</taxon>
        <taxon>Haptista</taxon>
        <taxon>Haptophyta</taxon>
        <taxon>Prymnesiophyceae</taxon>
        <taxon>Isochrysidales</taxon>
        <taxon>Noelaerhabdaceae</taxon>
        <taxon>Emiliania</taxon>
    </lineage>
</organism>
<reference evidence="3" key="1">
    <citation type="journal article" date="2013" name="Nature">
        <title>Pan genome of the phytoplankton Emiliania underpins its global distribution.</title>
        <authorList>
            <person name="Read B.A."/>
            <person name="Kegel J."/>
            <person name="Klute M.J."/>
            <person name="Kuo A."/>
            <person name="Lefebvre S.C."/>
            <person name="Maumus F."/>
            <person name="Mayer C."/>
            <person name="Miller J."/>
            <person name="Monier A."/>
            <person name="Salamov A."/>
            <person name="Young J."/>
            <person name="Aguilar M."/>
            <person name="Claverie J.M."/>
            <person name="Frickenhaus S."/>
            <person name="Gonzalez K."/>
            <person name="Herman E.K."/>
            <person name="Lin Y.C."/>
            <person name="Napier J."/>
            <person name="Ogata H."/>
            <person name="Sarno A.F."/>
            <person name="Shmutz J."/>
            <person name="Schroeder D."/>
            <person name="de Vargas C."/>
            <person name="Verret F."/>
            <person name="von Dassow P."/>
            <person name="Valentin K."/>
            <person name="Van de Peer Y."/>
            <person name="Wheeler G."/>
            <person name="Dacks J.B."/>
            <person name="Delwiche C.F."/>
            <person name="Dyhrman S.T."/>
            <person name="Glockner G."/>
            <person name="John U."/>
            <person name="Richards T."/>
            <person name="Worden A.Z."/>
            <person name="Zhang X."/>
            <person name="Grigoriev I.V."/>
            <person name="Allen A.E."/>
            <person name="Bidle K."/>
            <person name="Borodovsky M."/>
            <person name="Bowler C."/>
            <person name="Brownlee C."/>
            <person name="Cock J.M."/>
            <person name="Elias M."/>
            <person name="Gladyshev V.N."/>
            <person name="Groth M."/>
            <person name="Guda C."/>
            <person name="Hadaegh A."/>
            <person name="Iglesias-Rodriguez M.D."/>
            <person name="Jenkins J."/>
            <person name="Jones B.M."/>
            <person name="Lawson T."/>
            <person name="Leese F."/>
            <person name="Lindquist E."/>
            <person name="Lobanov A."/>
            <person name="Lomsadze A."/>
            <person name="Malik S.B."/>
            <person name="Marsh M.E."/>
            <person name="Mackinder L."/>
            <person name="Mock T."/>
            <person name="Mueller-Roeber B."/>
            <person name="Pagarete A."/>
            <person name="Parker M."/>
            <person name="Probert I."/>
            <person name="Quesneville H."/>
            <person name="Raines C."/>
            <person name="Rensing S.A."/>
            <person name="Riano-Pachon D.M."/>
            <person name="Richier S."/>
            <person name="Rokitta S."/>
            <person name="Shiraiwa Y."/>
            <person name="Soanes D.M."/>
            <person name="van der Giezen M."/>
            <person name="Wahlund T.M."/>
            <person name="Williams B."/>
            <person name="Wilson W."/>
            <person name="Wolfe G."/>
            <person name="Wurch L.L."/>
        </authorList>
    </citation>
    <scope>NUCLEOTIDE SEQUENCE</scope>
</reference>
<dbReference type="RefSeq" id="XP_005776536.1">
    <property type="nucleotide sequence ID" value="XM_005776479.1"/>
</dbReference>
<feature type="signal peptide" evidence="1">
    <location>
        <begin position="1"/>
        <end position="17"/>
    </location>
</feature>
<reference evidence="2" key="2">
    <citation type="submission" date="2024-10" db="UniProtKB">
        <authorList>
            <consortium name="EnsemblProtists"/>
        </authorList>
    </citation>
    <scope>IDENTIFICATION</scope>
</reference>
<proteinExistence type="predicted"/>
<sequence length="503" mass="55979">MIMKFALLLGYTAAALGMSMPTKDALPARATTFASLDLPEHDAFKPTINECGSSSRIPVIWETDAHVDDVTVAILLAKSEKYKLDTMIISGTGDATNSLIGGNNFLRLLSLLGMHDVKVGLSKPEPTKEYTPLSRAADMLAGVIEDLPYYPMHVNELNGSANYGVDAYDLSKRVPECTPATCKGPIDATWITRPTSTKYYKEALDRGVTTVFVTGTLSALNDVLHSDANNIINLTKGPTVHGQSYLNNITNMTMMMGNYWKQIYSPIQHPEVYQAASKDCEASCTFDWETGGWMADCDGPPICDYTPPEGNAHAFTNFSATKNVLGALRHPDIVIKTAPWSTTNWVGNCPDKDYLEEMNMQMNKEVGTKESQLVLDMMNNLVNDATQYNWGGFLTGGYCFYDQLGYYTLVEPDAFTWKTEDVYVQPDATFLPANMEEGPDKKYTATIQFATITNTSAYHFRDEFMPGELTKRCIHHQPPSFKELQQFYDFEKYGRTCHGDDDN</sequence>
<keyword evidence="1" id="KW-0732">Signal</keyword>
<dbReference type="Proteomes" id="UP000013827">
    <property type="component" value="Unassembled WGS sequence"/>
</dbReference>
<dbReference type="HOGENOM" id="CLU_542321_0_0_1"/>
<dbReference type="GO" id="GO:0016799">
    <property type="term" value="F:hydrolase activity, hydrolyzing N-glycosyl compounds"/>
    <property type="evidence" value="ECO:0007669"/>
    <property type="project" value="InterPro"/>
</dbReference>
<evidence type="ECO:0000256" key="1">
    <source>
        <dbReference type="SAM" id="SignalP"/>
    </source>
</evidence>
<dbReference type="PaxDb" id="2903-EOD24107"/>